<evidence type="ECO:0000313" key="4">
    <source>
        <dbReference type="Proteomes" id="UP000245956"/>
    </source>
</evidence>
<evidence type="ECO:0000313" key="5">
    <source>
        <dbReference type="Proteomes" id="UP001287286"/>
    </source>
</evidence>
<evidence type="ECO:0000313" key="2">
    <source>
        <dbReference type="EMBL" id="KAK4092496.1"/>
    </source>
</evidence>
<keyword evidence="5" id="KW-1185">Reference proteome</keyword>
<feature type="compositionally biased region" description="Pro residues" evidence="1">
    <location>
        <begin position="63"/>
        <end position="72"/>
    </location>
</feature>
<dbReference type="Proteomes" id="UP000245956">
    <property type="component" value="Unassembled WGS sequence"/>
</dbReference>
<reference evidence="2 5" key="4">
    <citation type="journal article" date="2024" name="Microbiol. Resour. Announc.">
        <title>Genome annotations for the ascomycete fungi Trichoderma harzianum, Trichoderma aggressivum, and Purpureocillium lilacinum.</title>
        <authorList>
            <person name="Beijen E.P.W."/>
            <person name="Ohm R.A."/>
        </authorList>
    </citation>
    <scope>NUCLEOTIDE SEQUENCE [LARGE SCALE GENOMIC DNA]</scope>
    <source>
        <strain evidence="2 5">CBS 150709</strain>
    </source>
</reference>
<feature type="region of interest" description="Disordered" evidence="1">
    <location>
        <begin position="193"/>
        <end position="214"/>
    </location>
</feature>
<reference evidence="3 4" key="2">
    <citation type="journal article" date="2016" name="Front. Microbiol.">
        <title>Genome and transcriptome sequences reveal the specific parasitism of the nematophagous Purpureocillium lilacinum 36-1.</title>
        <authorList>
            <person name="Xie J."/>
            <person name="Li S."/>
            <person name="Mo C."/>
            <person name="Xiao X."/>
            <person name="Peng D."/>
            <person name="Wang G."/>
            <person name="Xiao Y."/>
        </authorList>
    </citation>
    <scope>NUCLEOTIDE SEQUENCE [LARGE SCALE GENOMIC DNA]</scope>
    <source>
        <strain evidence="3 4">36-1</strain>
    </source>
</reference>
<dbReference type="EMBL" id="LCWV01000003">
    <property type="protein sequence ID" value="PWI74796.1"/>
    <property type="molecule type" value="Genomic_DNA"/>
</dbReference>
<dbReference type="EMBL" id="JAWRVI010000008">
    <property type="protein sequence ID" value="KAK4092496.1"/>
    <property type="molecule type" value="Genomic_DNA"/>
</dbReference>
<evidence type="ECO:0000313" key="3">
    <source>
        <dbReference type="EMBL" id="PWI74796.1"/>
    </source>
</evidence>
<proteinExistence type="predicted"/>
<comment type="caution">
    <text evidence="3">The sequence shown here is derived from an EMBL/GenBank/DDBJ whole genome shotgun (WGS) entry which is preliminary data.</text>
</comment>
<feature type="region of interest" description="Disordered" evidence="1">
    <location>
        <begin position="63"/>
        <end position="98"/>
    </location>
</feature>
<dbReference type="Proteomes" id="UP001287286">
    <property type="component" value="Unassembled WGS sequence"/>
</dbReference>
<evidence type="ECO:0000256" key="1">
    <source>
        <dbReference type="SAM" id="MobiDB-lite"/>
    </source>
</evidence>
<accession>A0A2U3EJU8</accession>
<reference evidence="3" key="1">
    <citation type="submission" date="2015-05" db="EMBL/GenBank/DDBJ databases">
        <authorList>
            <person name="Wang D.B."/>
            <person name="Wang M."/>
        </authorList>
    </citation>
    <scope>NUCLEOTIDE SEQUENCE</scope>
    <source>
        <strain evidence="3">36-1</strain>
    </source>
</reference>
<sequence length="363" mass="38445">MALSRAQPHACSLTQSPFLTALDGGGRRVREVGFLNVVGQRHGSAGPPGRHLTLFYFSLPRPPPSSGPPSLPLRPRFLAGGGEGGRGPPAQPSTAQGPIASRRVPAFESRVFMLPSVLLWVLEQLDEVCACVRLQAPTATTTTTTTAADALGRGPWLTSGKGEYLRWAGCAGEGPGAKTDPRRRGPWVLEQRQHQHHPCLTHAQQQGGPIRKKPCVRPAASQLLTSPGESAPKAAAAAPLVPGSLSRSAFYSTGQAKPITHQHEGMPANSSRINLLSSSRHLAAATSVDRSRTSRRGRAIGDGLSSSCTMIWDGADLPGWAPSCMNDDTQVLGLTAPHPARHLVFRSKALLMQDIGQIILLAD</sequence>
<gene>
    <name evidence="3" type="ORF">PCL_08110</name>
    <name evidence="2" type="ORF">Purlil1_3117</name>
</gene>
<name>A0A2U3EJU8_PURLI</name>
<reference evidence="2" key="3">
    <citation type="submission" date="2023-11" db="EMBL/GenBank/DDBJ databases">
        <authorList>
            <person name="Beijen E."/>
            <person name="Ohm R.A."/>
        </authorList>
    </citation>
    <scope>NUCLEOTIDE SEQUENCE</scope>
    <source>
        <strain evidence="2">CBS 150709</strain>
    </source>
</reference>
<dbReference type="AlphaFoldDB" id="A0A2U3EJU8"/>
<organism evidence="3 4">
    <name type="scientific">Purpureocillium lilacinum</name>
    <name type="common">Paecilomyces lilacinus</name>
    <dbReference type="NCBI Taxonomy" id="33203"/>
    <lineage>
        <taxon>Eukaryota</taxon>
        <taxon>Fungi</taxon>
        <taxon>Dikarya</taxon>
        <taxon>Ascomycota</taxon>
        <taxon>Pezizomycotina</taxon>
        <taxon>Sordariomycetes</taxon>
        <taxon>Hypocreomycetidae</taxon>
        <taxon>Hypocreales</taxon>
        <taxon>Ophiocordycipitaceae</taxon>
        <taxon>Purpureocillium</taxon>
    </lineage>
</organism>
<protein>
    <submittedName>
        <fullName evidence="3">Uncharacterized protein</fullName>
    </submittedName>
</protein>